<evidence type="ECO:0000313" key="1">
    <source>
        <dbReference type="EMBL" id="MEG3435904.1"/>
    </source>
</evidence>
<dbReference type="AlphaFoldDB" id="A0AAW9QL82"/>
<comment type="caution">
    <text evidence="1">The sequence shown here is derived from an EMBL/GenBank/DDBJ whole genome shotgun (WGS) entry which is preliminary data.</text>
</comment>
<name>A0AAW9QL82_9CHRO</name>
<evidence type="ECO:0000313" key="2">
    <source>
        <dbReference type="Proteomes" id="UP001328733"/>
    </source>
</evidence>
<keyword evidence="2" id="KW-1185">Reference proteome</keyword>
<dbReference type="Proteomes" id="UP001328733">
    <property type="component" value="Unassembled WGS sequence"/>
</dbReference>
<dbReference type="EMBL" id="JBAFSM010000002">
    <property type="protein sequence ID" value="MEG3435904.1"/>
    <property type="molecule type" value="Genomic_DNA"/>
</dbReference>
<sequence length="51" mass="5693">MLFRPRKVNFTIVQATGTIDTAGEGEGRESGKISRSIARLILTRSIEPRVY</sequence>
<gene>
    <name evidence="1" type="ORF">V0288_02130</name>
</gene>
<dbReference type="RefSeq" id="WP_332863351.1">
    <property type="nucleotide sequence ID" value="NZ_JBAFSM010000002.1"/>
</dbReference>
<proteinExistence type="predicted"/>
<accession>A0AAW9QL82</accession>
<protein>
    <submittedName>
        <fullName evidence="1">Uncharacterized protein</fullName>
    </submittedName>
</protein>
<organism evidence="1 2">
    <name type="scientific">Pannus brasiliensis CCIBt3594</name>
    <dbReference type="NCBI Taxonomy" id="1427578"/>
    <lineage>
        <taxon>Bacteria</taxon>
        <taxon>Bacillati</taxon>
        <taxon>Cyanobacteriota</taxon>
        <taxon>Cyanophyceae</taxon>
        <taxon>Oscillatoriophycideae</taxon>
        <taxon>Chroococcales</taxon>
        <taxon>Microcystaceae</taxon>
        <taxon>Pannus</taxon>
    </lineage>
</organism>
<reference evidence="1 2" key="1">
    <citation type="submission" date="2024-01" db="EMBL/GenBank/DDBJ databases">
        <title>Genomic insights into the taxonomy and metabolism of the cyanobacterium Pannus brasiliensis CCIBt3594.</title>
        <authorList>
            <person name="Machado M."/>
            <person name="Botero N.B."/>
            <person name="Andreote A.P.D."/>
            <person name="Feitosa A.M.T."/>
            <person name="Popin R."/>
            <person name="Sivonen K."/>
            <person name="Fiore M.F."/>
        </authorList>
    </citation>
    <scope>NUCLEOTIDE SEQUENCE [LARGE SCALE GENOMIC DNA]</scope>
    <source>
        <strain evidence="1 2">CCIBt3594</strain>
    </source>
</reference>